<protein>
    <recommendedName>
        <fullName evidence="8">Major facilitator superfamily (MFS) profile domain-containing protein</fullName>
    </recommendedName>
</protein>
<dbReference type="SUPFAM" id="SSF103473">
    <property type="entry name" value="MFS general substrate transporter"/>
    <property type="match status" value="1"/>
</dbReference>
<keyword evidence="4 7" id="KW-0812">Transmembrane</keyword>
<dbReference type="GO" id="GO:0005886">
    <property type="term" value="C:plasma membrane"/>
    <property type="evidence" value="ECO:0007669"/>
    <property type="project" value="UniProtKB-SubCell"/>
</dbReference>
<feature type="domain" description="Major facilitator superfamily (MFS) profile" evidence="8">
    <location>
        <begin position="16"/>
        <end position="83"/>
    </location>
</feature>
<name>A0A4Y9F710_9MICC</name>
<dbReference type="EMBL" id="SPQC01000003">
    <property type="protein sequence ID" value="TFU23996.1"/>
    <property type="molecule type" value="Genomic_DNA"/>
</dbReference>
<dbReference type="AlphaFoldDB" id="A0A4Y9F710"/>
<gene>
    <name evidence="9" type="ORF">E4U03_01280</name>
</gene>
<organism evidence="9 10">
    <name type="scientific">Rothia nasimurium</name>
    <dbReference type="NCBI Taxonomy" id="85336"/>
    <lineage>
        <taxon>Bacteria</taxon>
        <taxon>Bacillati</taxon>
        <taxon>Actinomycetota</taxon>
        <taxon>Actinomycetes</taxon>
        <taxon>Micrococcales</taxon>
        <taxon>Micrococcaceae</taxon>
        <taxon>Rothia</taxon>
    </lineage>
</organism>
<feature type="transmembrane region" description="Helical" evidence="7">
    <location>
        <begin position="20"/>
        <end position="45"/>
    </location>
</feature>
<keyword evidence="2" id="KW-0813">Transport</keyword>
<dbReference type="PANTHER" id="PTHR23513:SF9">
    <property type="entry name" value="ENTEROBACTIN EXPORTER ENTS"/>
    <property type="match status" value="1"/>
</dbReference>
<comment type="caution">
    <text evidence="9">The sequence shown here is derived from an EMBL/GenBank/DDBJ whole genome shotgun (WGS) entry which is preliminary data.</text>
</comment>
<keyword evidence="5 7" id="KW-1133">Transmembrane helix</keyword>
<feature type="transmembrane region" description="Helical" evidence="7">
    <location>
        <begin position="51"/>
        <end position="74"/>
    </location>
</feature>
<evidence type="ECO:0000259" key="8">
    <source>
        <dbReference type="PROSITE" id="PS50850"/>
    </source>
</evidence>
<dbReference type="Pfam" id="PF05977">
    <property type="entry name" value="MFS_3"/>
    <property type="match status" value="1"/>
</dbReference>
<dbReference type="InterPro" id="IPR020846">
    <property type="entry name" value="MFS_dom"/>
</dbReference>
<evidence type="ECO:0000256" key="2">
    <source>
        <dbReference type="ARBA" id="ARBA00022448"/>
    </source>
</evidence>
<evidence type="ECO:0000256" key="4">
    <source>
        <dbReference type="ARBA" id="ARBA00022692"/>
    </source>
</evidence>
<evidence type="ECO:0000256" key="5">
    <source>
        <dbReference type="ARBA" id="ARBA00022989"/>
    </source>
</evidence>
<dbReference type="OrthoDB" id="5494559at2"/>
<evidence type="ECO:0000256" key="1">
    <source>
        <dbReference type="ARBA" id="ARBA00004429"/>
    </source>
</evidence>
<reference evidence="9 10" key="1">
    <citation type="submission" date="2019-03" db="EMBL/GenBank/DDBJ databases">
        <title>Diversity of the mouse oral microbiome.</title>
        <authorList>
            <person name="Joseph S."/>
            <person name="Aduse-Opoku J."/>
            <person name="Curtis M."/>
            <person name="Wade W."/>
            <person name="Hashim A."/>
        </authorList>
    </citation>
    <scope>NUCLEOTIDE SEQUENCE [LARGE SCALE GENOMIC DNA]</scope>
    <source>
        <strain evidence="10">irhom_31</strain>
    </source>
</reference>
<sequence>MGKILMDFTPLTYSPDFRRIWLGGFFSTIGFAITSVAIALEIYALTGSAGAVGLVGLVSVVPLVIGGLYGGVIADRYDRRWPP</sequence>
<dbReference type="Gene3D" id="1.20.1250.20">
    <property type="entry name" value="MFS general substrate transporter like domains"/>
    <property type="match status" value="1"/>
</dbReference>
<dbReference type="InterPro" id="IPR036259">
    <property type="entry name" value="MFS_trans_sf"/>
</dbReference>
<dbReference type="GO" id="GO:0022857">
    <property type="term" value="F:transmembrane transporter activity"/>
    <property type="evidence" value="ECO:0007669"/>
    <property type="project" value="InterPro"/>
</dbReference>
<dbReference type="PANTHER" id="PTHR23513">
    <property type="entry name" value="INTEGRAL MEMBRANE EFFLUX PROTEIN-RELATED"/>
    <property type="match status" value="1"/>
</dbReference>
<proteinExistence type="predicted"/>
<comment type="subcellular location">
    <subcellularLocation>
        <location evidence="1">Cell inner membrane</location>
        <topology evidence="1">Multi-pass membrane protein</topology>
    </subcellularLocation>
</comment>
<evidence type="ECO:0000256" key="7">
    <source>
        <dbReference type="SAM" id="Phobius"/>
    </source>
</evidence>
<dbReference type="RefSeq" id="WP_135011187.1">
    <property type="nucleotide sequence ID" value="NZ_JADGLK010000003.1"/>
</dbReference>
<dbReference type="Proteomes" id="UP000297951">
    <property type="component" value="Unassembled WGS sequence"/>
</dbReference>
<evidence type="ECO:0000256" key="3">
    <source>
        <dbReference type="ARBA" id="ARBA00022475"/>
    </source>
</evidence>
<keyword evidence="6 7" id="KW-0472">Membrane</keyword>
<evidence type="ECO:0000313" key="10">
    <source>
        <dbReference type="Proteomes" id="UP000297951"/>
    </source>
</evidence>
<accession>A0A4Y9F710</accession>
<evidence type="ECO:0000256" key="6">
    <source>
        <dbReference type="ARBA" id="ARBA00023136"/>
    </source>
</evidence>
<evidence type="ECO:0000313" key="9">
    <source>
        <dbReference type="EMBL" id="TFU23996.1"/>
    </source>
</evidence>
<dbReference type="InterPro" id="IPR010290">
    <property type="entry name" value="TM_effector"/>
</dbReference>
<keyword evidence="3" id="KW-1003">Cell membrane</keyword>
<dbReference type="PROSITE" id="PS50850">
    <property type="entry name" value="MFS"/>
    <property type="match status" value="1"/>
</dbReference>